<dbReference type="IntAct" id="Q727T2">
    <property type="interactions" value="1"/>
</dbReference>
<comment type="interaction">
    <interactant intactId="EBI-10067120">
        <id>Q727T2</id>
    </interactant>
    <interactant intactId="EBI-10067126">
        <id>Q729B5</id>
        <label>DVU_2436</label>
    </interactant>
    <organismsDiffer>false</organismsDiffer>
    <experiments>2</experiments>
</comment>
<dbReference type="Proteomes" id="UP000002194">
    <property type="component" value="Chromosome"/>
</dbReference>
<gene>
    <name evidence="3" type="ordered locus">DVU_2772</name>
</gene>
<dbReference type="OrthoDB" id="9765625at2"/>
<organism evidence="3 4">
    <name type="scientific">Nitratidesulfovibrio vulgaris (strain ATCC 29579 / DSM 644 / CCUG 34227 / NCIMB 8303 / VKM B-1760 / Hildenborough)</name>
    <name type="common">Desulfovibrio vulgaris</name>
    <dbReference type="NCBI Taxonomy" id="882"/>
    <lineage>
        <taxon>Bacteria</taxon>
        <taxon>Pseudomonadati</taxon>
        <taxon>Thermodesulfobacteriota</taxon>
        <taxon>Desulfovibrionia</taxon>
        <taxon>Desulfovibrionales</taxon>
        <taxon>Desulfovibrionaceae</taxon>
        <taxon>Nitratidesulfovibrio</taxon>
    </lineage>
</organism>
<accession>Q727T2</accession>
<evidence type="ECO:0000313" key="3">
    <source>
        <dbReference type="EMBL" id="AAS97244.1"/>
    </source>
</evidence>
<feature type="region of interest" description="Disordered" evidence="2">
    <location>
        <begin position="408"/>
        <end position="440"/>
    </location>
</feature>
<dbReference type="AlphaFoldDB" id="Q727T2"/>
<keyword evidence="1" id="KW-0533">Nickel</keyword>
<proteinExistence type="evidence at protein level"/>
<dbReference type="HOGENOM" id="CLU_028523_2_1_7"/>
<dbReference type="PANTHER" id="PTHR36566:SF1">
    <property type="entry name" value="PYRIDINIUM-3,5-BISTHIOCARBOXYLIC ACID MONONUCLEOTIDE NICKEL INSERTION PROTEIN"/>
    <property type="match status" value="1"/>
</dbReference>
<dbReference type="RefSeq" id="WP_010940038.1">
    <property type="nucleotide sequence ID" value="NC_002937.3"/>
</dbReference>
<dbReference type="PATRIC" id="fig|882.5.peg.2508"/>
<dbReference type="eggNOG" id="COG1641">
    <property type="taxonomic scope" value="Bacteria"/>
</dbReference>
<protein>
    <recommendedName>
        <fullName evidence="5">Nickel insertion protein</fullName>
    </recommendedName>
</protein>
<evidence type="ECO:0000313" key="4">
    <source>
        <dbReference type="Proteomes" id="UP000002194"/>
    </source>
</evidence>
<dbReference type="InterPro" id="IPR002822">
    <property type="entry name" value="Ni_insertion"/>
</dbReference>
<dbReference type="PhylomeDB" id="Q727T2"/>
<evidence type="ECO:0000256" key="2">
    <source>
        <dbReference type="SAM" id="MobiDB-lite"/>
    </source>
</evidence>
<evidence type="ECO:0008006" key="5">
    <source>
        <dbReference type="Google" id="ProtNLM"/>
    </source>
</evidence>
<dbReference type="KEGG" id="dvu:DVU_2772"/>
<evidence type="ECO:0000256" key="1">
    <source>
        <dbReference type="ARBA" id="ARBA00022596"/>
    </source>
</evidence>
<dbReference type="STRING" id="882.DVU_2772"/>
<name>Q727T2_NITV2</name>
<dbReference type="PANTHER" id="PTHR36566">
    <property type="entry name" value="NICKEL INSERTION PROTEIN-RELATED"/>
    <property type="match status" value="1"/>
</dbReference>
<sequence>MRLFMDCRAGIAGDMVLAAFAGLGVDMQPLQALFVAAGVDCRIRAIPVTRHGLTGHTLSVEWDDPQPLRTLPDMAAVLDGLACTGTVRQRAWRAFTRLAEVEAAVHGVRPEDVHFHEVGAIDTLVDVVGAFWALERLGVDEVVCSALPWFSGVVVCAHGTLPLPAPAVVRLLEGVPVFPTAAREELVTPTGALVATALADRFDEGPSGIVRASATGYGSRPSGGGLRLFLHEAAPCALSGQGRYGTGHGNPTAGDVTTTGAAQKGYRVETVVQLETHLDHLTGEELGRCFDVLPQAGALDVLWLPGVMKKNRPGGVLRVLCEPRARSGVEAAIFEHTHTLGIRRQLLERVVAARGASLVEVGDEDVPAKGYEVDGVTFSRPEYDALCDLSRRTGRSLPALRMMLWGERGPTMTDSGLPQDAGDAEEDEVETAPGNVQPVR</sequence>
<reference evidence="3 4" key="1">
    <citation type="journal article" date="2004" name="Nat. Biotechnol.">
        <title>The genome sequence of the anaerobic, sulfate-reducing bacterium Desulfovibrio vulgaris Hildenborough.</title>
        <authorList>
            <person name="Heidelberg J.F."/>
            <person name="Seshadri R."/>
            <person name="Haveman S.A."/>
            <person name="Hemme C.L."/>
            <person name="Paulsen I.T."/>
            <person name="Kolonay J.F."/>
            <person name="Eisen J.A."/>
            <person name="Ward N."/>
            <person name="Methe B."/>
            <person name="Brinkac L.M."/>
            <person name="Daugherty S.C."/>
            <person name="Deboy R.T."/>
            <person name="Dodson R.J."/>
            <person name="Durkin A.S."/>
            <person name="Madupu R."/>
            <person name="Nelson W.C."/>
            <person name="Sullivan S.A."/>
            <person name="Fouts D."/>
            <person name="Haft D.H."/>
            <person name="Selengut J."/>
            <person name="Peterson J.D."/>
            <person name="Davidsen T.M."/>
            <person name="Zafar N."/>
            <person name="Zhou L."/>
            <person name="Radune D."/>
            <person name="Dimitrov G."/>
            <person name="Hance M."/>
            <person name="Tran K."/>
            <person name="Khouri H."/>
            <person name="Gill J."/>
            <person name="Utterback T.R."/>
            <person name="Feldblyum T.V."/>
            <person name="Wall J.D."/>
            <person name="Voordouw G."/>
            <person name="Fraser C.M."/>
        </authorList>
    </citation>
    <scope>NUCLEOTIDE SEQUENCE [LARGE SCALE GENOMIC DNA]</scope>
    <source>
        <strain evidence="4">ATCC 29579 / DSM 644 / NCIMB 8303 / VKM B-1760 / Hildenborough</strain>
    </source>
</reference>
<dbReference type="PaxDb" id="882-DVU_2772"/>
<dbReference type="SMR" id="Q727T2"/>
<dbReference type="Gene3D" id="3.30.70.1380">
    <property type="entry name" value="Transcriptional regulatory protein pf0864 domain like"/>
    <property type="match status" value="1"/>
</dbReference>
<dbReference type="EnsemblBacteria" id="AAS97244">
    <property type="protein sequence ID" value="AAS97244"/>
    <property type="gene ID" value="DVU_2772"/>
</dbReference>
<dbReference type="EMBL" id="AE017285">
    <property type="protein sequence ID" value="AAS97244.1"/>
    <property type="molecule type" value="Genomic_DNA"/>
</dbReference>
<dbReference type="Pfam" id="PF01969">
    <property type="entry name" value="Ni_insertion"/>
    <property type="match status" value="1"/>
</dbReference>
<keyword evidence="4" id="KW-1185">Reference proteome</keyword>